<dbReference type="PROSITE" id="PS00383">
    <property type="entry name" value="TYR_PHOSPHATASE_1"/>
    <property type="match status" value="1"/>
</dbReference>
<proteinExistence type="inferred from homology"/>
<dbReference type="Proteomes" id="UP001500755">
    <property type="component" value="Unassembled WGS sequence"/>
</dbReference>
<name>A0ABP5F3Y1_9MICO</name>
<dbReference type="EMBL" id="BAAANO010000033">
    <property type="protein sequence ID" value="GAA2013935.1"/>
    <property type="molecule type" value="Genomic_DNA"/>
</dbReference>
<gene>
    <name evidence="3" type="ORF">GCM10009755_26980</name>
</gene>
<comment type="caution">
    <text evidence="3">The sequence shown here is derived from an EMBL/GenBank/DDBJ whole genome shotgun (WGS) entry which is preliminary data.</text>
</comment>
<sequence length="277" mass="29180">MTTDTTTFTANPALPVTGTYNFRDLGGIPLTGGGTTAPGRVFRSDAFHEVDDAGRAHLAELGVTRLVDLRHDQELRDMPSAVDLDLVEILHTPVFEAAAISAQAEVVEEQAEERAEELAEGTPEEETTFPALDLGGIYDVMLDECGANLTLAARRVAHAEGPVVFHCTAGKDRTGVLAALMLAAVGAEREAIVADYAATSANLAGEWARKMLADHDIPALEAQGVDIVGITTQSPAHLIEAVLDRLENEFGGPVAYLETHGFTAADLAALRGTLLGA</sequence>
<dbReference type="InterPro" id="IPR026893">
    <property type="entry name" value="Tyr/Ser_Pase_IphP-type"/>
</dbReference>
<dbReference type="InterPro" id="IPR000387">
    <property type="entry name" value="Tyr_Pase_dom"/>
</dbReference>
<comment type="similarity">
    <text evidence="1">Belongs to the protein-tyrosine phosphatase family.</text>
</comment>
<dbReference type="InterPro" id="IPR016130">
    <property type="entry name" value="Tyr_Pase_AS"/>
</dbReference>
<dbReference type="Gene3D" id="3.90.190.10">
    <property type="entry name" value="Protein tyrosine phosphatase superfamily"/>
    <property type="match status" value="1"/>
</dbReference>
<dbReference type="Pfam" id="PF13350">
    <property type="entry name" value="Y_phosphatase3"/>
    <property type="match status" value="1"/>
</dbReference>
<evidence type="ECO:0000256" key="1">
    <source>
        <dbReference type="ARBA" id="ARBA00009580"/>
    </source>
</evidence>
<organism evidence="3 4">
    <name type="scientific">Brevibacterium samyangense</name>
    <dbReference type="NCBI Taxonomy" id="366888"/>
    <lineage>
        <taxon>Bacteria</taxon>
        <taxon>Bacillati</taxon>
        <taxon>Actinomycetota</taxon>
        <taxon>Actinomycetes</taxon>
        <taxon>Micrococcales</taxon>
        <taxon>Brevibacteriaceae</taxon>
        <taxon>Brevibacterium</taxon>
    </lineage>
</organism>
<evidence type="ECO:0000313" key="4">
    <source>
        <dbReference type="Proteomes" id="UP001500755"/>
    </source>
</evidence>
<dbReference type="RefSeq" id="WP_344310534.1">
    <property type="nucleotide sequence ID" value="NZ_BAAANO010000033.1"/>
</dbReference>
<evidence type="ECO:0000259" key="2">
    <source>
        <dbReference type="PROSITE" id="PS50056"/>
    </source>
</evidence>
<accession>A0ABP5F3Y1</accession>
<dbReference type="PANTHER" id="PTHR31126:SF1">
    <property type="entry name" value="TYROSINE SPECIFIC PROTEIN PHOSPHATASES DOMAIN-CONTAINING PROTEIN"/>
    <property type="match status" value="1"/>
</dbReference>
<feature type="domain" description="Tyrosine specific protein phosphatases" evidence="2">
    <location>
        <begin position="147"/>
        <end position="182"/>
    </location>
</feature>
<dbReference type="PROSITE" id="PS50056">
    <property type="entry name" value="TYR_PHOSPHATASE_2"/>
    <property type="match status" value="1"/>
</dbReference>
<keyword evidence="4" id="KW-1185">Reference proteome</keyword>
<dbReference type="SUPFAM" id="SSF52799">
    <property type="entry name" value="(Phosphotyrosine protein) phosphatases II"/>
    <property type="match status" value="1"/>
</dbReference>
<dbReference type="InterPro" id="IPR029021">
    <property type="entry name" value="Prot-tyrosine_phosphatase-like"/>
</dbReference>
<evidence type="ECO:0000313" key="3">
    <source>
        <dbReference type="EMBL" id="GAA2013935.1"/>
    </source>
</evidence>
<protein>
    <recommendedName>
        <fullName evidence="2">Tyrosine specific protein phosphatases domain-containing protein</fullName>
    </recommendedName>
</protein>
<dbReference type="PANTHER" id="PTHR31126">
    <property type="entry name" value="TYROSINE-PROTEIN PHOSPHATASE"/>
    <property type="match status" value="1"/>
</dbReference>
<reference evidence="4" key="1">
    <citation type="journal article" date="2019" name="Int. J. Syst. Evol. Microbiol.">
        <title>The Global Catalogue of Microorganisms (GCM) 10K type strain sequencing project: providing services to taxonomists for standard genome sequencing and annotation.</title>
        <authorList>
            <consortium name="The Broad Institute Genomics Platform"/>
            <consortium name="The Broad Institute Genome Sequencing Center for Infectious Disease"/>
            <person name="Wu L."/>
            <person name="Ma J."/>
        </authorList>
    </citation>
    <scope>NUCLEOTIDE SEQUENCE [LARGE SCALE GENOMIC DNA]</scope>
    <source>
        <strain evidence="4">JCM 14546</strain>
    </source>
</reference>